<dbReference type="SUPFAM" id="SSF69593">
    <property type="entry name" value="Glycerol-3-phosphate (1)-acyltransferase"/>
    <property type="match status" value="1"/>
</dbReference>
<gene>
    <name evidence="4" type="ORF">SI7747_11014721</name>
</gene>
<dbReference type="PANTHER" id="PTHR22753:SF24">
    <property type="entry name" value="ESTERASE_LIPASE_THIOESTERASE FAMILY PROTEIN"/>
    <property type="match status" value="1"/>
</dbReference>
<reference evidence="4 5" key="1">
    <citation type="submission" date="2019-12" db="EMBL/GenBank/DDBJ databases">
        <authorList>
            <person name="Scholz U."/>
            <person name="Mascher M."/>
            <person name="Fiebig A."/>
        </authorList>
    </citation>
    <scope>NUCLEOTIDE SEQUENCE</scope>
</reference>
<dbReference type="InterPro" id="IPR029058">
    <property type="entry name" value="AB_hydrolase_fold"/>
</dbReference>
<dbReference type="AlphaFoldDB" id="A0A7I8JDX5"/>
<dbReference type="InterPro" id="IPR007130">
    <property type="entry name" value="DAGAT"/>
</dbReference>
<dbReference type="GO" id="GO:0019432">
    <property type="term" value="P:triglyceride biosynthetic process"/>
    <property type="evidence" value="ECO:0007669"/>
    <property type="project" value="UniProtKB-ARBA"/>
</dbReference>
<dbReference type="CDD" id="cd07987">
    <property type="entry name" value="LPLAT_MGAT-like"/>
    <property type="match status" value="1"/>
</dbReference>
<proteinExistence type="inferred from homology"/>
<evidence type="ECO:0000256" key="3">
    <source>
        <dbReference type="ARBA" id="ARBA00023315"/>
    </source>
</evidence>
<keyword evidence="3" id="KW-0012">Acyltransferase</keyword>
<evidence type="ECO:0000313" key="5">
    <source>
        <dbReference type="Proteomes" id="UP001189122"/>
    </source>
</evidence>
<accession>A0A7I8JDX5</accession>
<comment type="similarity">
    <text evidence="1">Belongs to the diacylglycerol acyltransferase family.</text>
</comment>
<dbReference type="SUPFAM" id="SSF53474">
    <property type="entry name" value="alpha/beta-Hydrolases"/>
    <property type="match status" value="1"/>
</dbReference>
<protein>
    <submittedName>
        <fullName evidence="4">Uncharacterized protein</fullName>
    </submittedName>
</protein>
<dbReference type="EMBL" id="LR743598">
    <property type="protein sequence ID" value="CAA2629081.1"/>
    <property type="molecule type" value="Genomic_DNA"/>
</dbReference>
<organism evidence="4">
    <name type="scientific">Spirodela intermedia</name>
    <name type="common">Intermediate duckweed</name>
    <dbReference type="NCBI Taxonomy" id="51605"/>
    <lineage>
        <taxon>Eukaryota</taxon>
        <taxon>Viridiplantae</taxon>
        <taxon>Streptophyta</taxon>
        <taxon>Embryophyta</taxon>
        <taxon>Tracheophyta</taxon>
        <taxon>Spermatophyta</taxon>
        <taxon>Magnoliopsida</taxon>
        <taxon>Liliopsida</taxon>
        <taxon>Araceae</taxon>
        <taxon>Lemnoideae</taxon>
        <taxon>Spirodela</taxon>
    </lineage>
</organism>
<dbReference type="Gene3D" id="3.40.50.1820">
    <property type="entry name" value="alpha/beta hydrolase"/>
    <property type="match status" value="1"/>
</dbReference>
<dbReference type="GO" id="GO:0016020">
    <property type="term" value="C:membrane"/>
    <property type="evidence" value="ECO:0007669"/>
    <property type="project" value="TreeGrafter"/>
</dbReference>
<name>A0A7I8JDX5_SPIIN</name>
<evidence type="ECO:0000256" key="1">
    <source>
        <dbReference type="ARBA" id="ARBA00005420"/>
    </source>
</evidence>
<dbReference type="EMBL" id="CACRZD030000011">
    <property type="protein sequence ID" value="CAA6668327.1"/>
    <property type="molecule type" value="Genomic_DNA"/>
</dbReference>
<dbReference type="Pfam" id="PF03982">
    <property type="entry name" value="DAGAT"/>
    <property type="match status" value="1"/>
</dbReference>
<keyword evidence="5" id="KW-1185">Reference proteome</keyword>
<dbReference type="GO" id="GO:0004144">
    <property type="term" value="F:diacylglycerol O-acyltransferase activity"/>
    <property type="evidence" value="ECO:0007669"/>
    <property type="project" value="UniProtKB-ARBA"/>
</dbReference>
<dbReference type="Proteomes" id="UP001189122">
    <property type="component" value="Unassembled WGS sequence"/>
</dbReference>
<dbReference type="PANTHER" id="PTHR22753">
    <property type="entry name" value="TRANSMEMBRANE PROTEIN 68"/>
    <property type="match status" value="1"/>
</dbReference>
<evidence type="ECO:0000256" key="2">
    <source>
        <dbReference type="ARBA" id="ARBA00022679"/>
    </source>
</evidence>
<sequence>MIPSRVVRTNLSSFRAAGDGDRCDGAASDCPLDLVGESPEPEARMAQPQTARRCVPFEARMGEEKSPVEKLLAEGADGRPKVLDDEKIESLGVADFVERSRALVGGGSGGPPRWFSPVECRWRVDGPLCSCSCPVRIDGIGLGLLRHHQRLGKIFDIWCLHIPPTDRTPFEGLVNIIEDTVKMQISCFPKRPIYLVGETLGACLALSLASRNPDIDFILILGNPATHFHKSPLQSLSSLMELLPEFLVDILTRDSLKWRLKLLRSASLYANSRVHSVRVETLILASGKDQLLPSRDEAEKLCRLMSNCRIRHFKDCGHNIFLESGVDLVTVIKRACFYRRSRQKDHISDYLLPTDLEFKNILKENSDGKIVKNLSGIPSEGPAIFVGNHMLMGWDLVPLVSRLLSDRGIHLRTIAHPIIFDRFSEIMMPDYSSFDHYRLMGAVPASAMNLYKLLSSRSFVLLFPGGAREALHRKGEEYKLFWPEQPEFIRMAAKFGATIVPFGVIGEDDICKVSNAGGIQADSPGDARSQNIHLPGLLPKIPGRFYFLFGRPIQTRGRREDELMDKENARELYYHVKCEVESSIAYLKDKREKDPYRNLLPRLLYQATHGFSSTVPTFDL</sequence>
<keyword evidence="2" id="KW-0808">Transferase</keyword>
<evidence type="ECO:0000313" key="4">
    <source>
        <dbReference type="EMBL" id="CAA2629081.1"/>
    </source>
</evidence>